<evidence type="ECO:0000313" key="3">
    <source>
        <dbReference type="Proteomes" id="UP000184231"/>
    </source>
</evidence>
<keyword evidence="2" id="KW-0378">Hydrolase</keyword>
<dbReference type="Proteomes" id="UP000184231">
    <property type="component" value="Unassembled WGS sequence"/>
</dbReference>
<dbReference type="RefSeq" id="WP_245795490.1">
    <property type="nucleotide sequence ID" value="NZ_FQYX01000001.1"/>
</dbReference>
<keyword evidence="3" id="KW-1185">Reference proteome</keyword>
<name>A0A1M6A584_9FLAO</name>
<dbReference type="Pfam" id="PF13358">
    <property type="entry name" value="DDE_3"/>
    <property type="match status" value="1"/>
</dbReference>
<dbReference type="AlphaFoldDB" id="A0A1M6A584"/>
<proteinExistence type="predicted"/>
<dbReference type="EMBL" id="FQYX01000001">
    <property type="protein sequence ID" value="SHI31597.1"/>
    <property type="molecule type" value="Genomic_DNA"/>
</dbReference>
<keyword evidence="2" id="KW-0540">Nuclease</keyword>
<sequence length="118" mass="13650">MPHVGTALTAKGVKPIVNYQQAFKNTYLYGSYSPMDGSHFTWEVEGVDTLIFEAYRKEFSLYRPEELKIVVIDNPGFHSTKNINIPDNIKPIRIPPYTPELNPFGKVWQYLKTKRLET</sequence>
<dbReference type="Gene3D" id="3.30.420.10">
    <property type="entry name" value="Ribonuclease H-like superfamily/Ribonuclease H"/>
    <property type="match status" value="1"/>
</dbReference>
<dbReference type="GO" id="GO:0003676">
    <property type="term" value="F:nucleic acid binding"/>
    <property type="evidence" value="ECO:0007669"/>
    <property type="project" value="InterPro"/>
</dbReference>
<gene>
    <name evidence="2" type="ORF">SAMN04487911_10186</name>
</gene>
<dbReference type="STRING" id="558155.SAMN04487911_10186"/>
<keyword evidence="2" id="KW-0255">Endonuclease</keyword>
<dbReference type="InterPro" id="IPR036397">
    <property type="entry name" value="RNaseH_sf"/>
</dbReference>
<accession>A0A1M6A584</accession>
<evidence type="ECO:0000259" key="1">
    <source>
        <dbReference type="Pfam" id="PF13358"/>
    </source>
</evidence>
<feature type="domain" description="Tc1-like transposase DDE" evidence="1">
    <location>
        <begin position="8"/>
        <end position="116"/>
    </location>
</feature>
<organism evidence="2 3">
    <name type="scientific">Arenibacter nanhaiticus</name>
    <dbReference type="NCBI Taxonomy" id="558155"/>
    <lineage>
        <taxon>Bacteria</taxon>
        <taxon>Pseudomonadati</taxon>
        <taxon>Bacteroidota</taxon>
        <taxon>Flavobacteriia</taxon>
        <taxon>Flavobacteriales</taxon>
        <taxon>Flavobacteriaceae</taxon>
        <taxon>Arenibacter</taxon>
    </lineage>
</organism>
<reference evidence="2 3" key="1">
    <citation type="submission" date="2016-11" db="EMBL/GenBank/DDBJ databases">
        <authorList>
            <person name="Jaros S."/>
            <person name="Januszkiewicz K."/>
            <person name="Wedrychowicz H."/>
        </authorList>
    </citation>
    <scope>NUCLEOTIDE SEQUENCE [LARGE SCALE GENOMIC DNA]</scope>
    <source>
        <strain evidence="2 3">CGMCC 1.8863</strain>
    </source>
</reference>
<protein>
    <submittedName>
        <fullName evidence="2">DDE superfamily endonuclease</fullName>
    </submittedName>
</protein>
<evidence type="ECO:0000313" key="2">
    <source>
        <dbReference type="EMBL" id="SHI31597.1"/>
    </source>
</evidence>
<dbReference type="InterPro" id="IPR038717">
    <property type="entry name" value="Tc1-like_DDE_dom"/>
</dbReference>
<dbReference type="GO" id="GO:0004519">
    <property type="term" value="F:endonuclease activity"/>
    <property type="evidence" value="ECO:0007669"/>
    <property type="project" value="UniProtKB-KW"/>
</dbReference>